<feature type="domain" description="Peptidase M3A/M3B catalytic" evidence="8">
    <location>
        <begin position="12"/>
        <end position="98"/>
    </location>
</feature>
<evidence type="ECO:0000256" key="7">
    <source>
        <dbReference type="RuleBase" id="RU003435"/>
    </source>
</evidence>
<reference evidence="9 10" key="1">
    <citation type="journal article" date="2023" name="Plants (Basel)">
        <title>Bridging the Gap: Combining Genomics and Transcriptomics Approaches to Understand Stylosanthes scabra, an Orphan Legume from the Brazilian Caatinga.</title>
        <authorList>
            <person name="Ferreira-Neto J.R.C."/>
            <person name="da Silva M.D."/>
            <person name="Binneck E."/>
            <person name="de Melo N.F."/>
            <person name="da Silva R.H."/>
            <person name="de Melo A.L.T.M."/>
            <person name="Pandolfi V."/>
            <person name="Bustamante F.O."/>
            <person name="Brasileiro-Vidal A.C."/>
            <person name="Benko-Iseppon A.M."/>
        </authorList>
    </citation>
    <scope>NUCLEOTIDE SEQUENCE [LARGE SCALE GENOMIC DNA]</scope>
    <source>
        <tissue evidence="9">Leaves</tissue>
    </source>
</reference>
<evidence type="ECO:0000256" key="4">
    <source>
        <dbReference type="ARBA" id="ARBA00022801"/>
    </source>
</evidence>
<proteinExistence type="inferred from homology"/>
<dbReference type="Gene3D" id="1.10.1370.10">
    <property type="entry name" value="Neurolysin, domain 3"/>
    <property type="match status" value="1"/>
</dbReference>
<dbReference type="InterPro" id="IPR045090">
    <property type="entry name" value="Pept_M3A_M3B"/>
</dbReference>
<organism evidence="9 10">
    <name type="scientific">Stylosanthes scabra</name>
    <dbReference type="NCBI Taxonomy" id="79078"/>
    <lineage>
        <taxon>Eukaryota</taxon>
        <taxon>Viridiplantae</taxon>
        <taxon>Streptophyta</taxon>
        <taxon>Embryophyta</taxon>
        <taxon>Tracheophyta</taxon>
        <taxon>Spermatophyta</taxon>
        <taxon>Magnoliopsida</taxon>
        <taxon>eudicotyledons</taxon>
        <taxon>Gunneridae</taxon>
        <taxon>Pentapetalae</taxon>
        <taxon>rosids</taxon>
        <taxon>fabids</taxon>
        <taxon>Fabales</taxon>
        <taxon>Fabaceae</taxon>
        <taxon>Papilionoideae</taxon>
        <taxon>50 kb inversion clade</taxon>
        <taxon>dalbergioids sensu lato</taxon>
        <taxon>Dalbergieae</taxon>
        <taxon>Pterocarpus clade</taxon>
        <taxon>Stylosanthes</taxon>
    </lineage>
</organism>
<evidence type="ECO:0000256" key="6">
    <source>
        <dbReference type="ARBA" id="ARBA00023049"/>
    </source>
</evidence>
<sequence>MESSHSLMETLVLVAELKREHTCWEHVEGTHWEARFSHLLNYGAAYYYSYLYAKCFAATIWKKLCQEDPLSLTTGFALRTKFLQHGGARDPASLLNDLYYSLITLTTFFGISPRTLPSASPRKEHFLSLILTVYSLSRLRSIGSLFDTSVLNIGAVYGD</sequence>
<dbReference type="Proteomes" id="UP001341840">
    <property type="component" value="Unassembled WGS sequence"/>
</dbReference>
<dbReference type="EC" id="3.4.24.59" evidence="9"/>
<dbReference type="Pfam" id="PF01432">
    <property type="entry name" value="Peptidase_M3"/>
    <property type="match status" value="1"/>
</dbReference>
<dbReference type="SUPFAM" id="SSF55486">
    <property type="entry name" value="Metalloproteases ('zincins'), catalytic domain"/>
    <property type="match status" value="1"/>
</dbReference>
<dbReference type="GO" id="GO:0004222">
    <property type="term" value="F:metalloendopeptidase activity"/>
    <property type="evidence" value="ECO:0007669"/>
    <property type="project" value="UniProtKB-EC"/>
</dbReference>
<keyword evidence="4 7" id="KW-0378">Hydrolase</keyword>
<protein>
    <submittedName>
        <fullName evidence="9">Mitochondrial intermediate peptidase</fullName>
        <ecNumber evidence="9">3.4.24.59</ecNumber>
    </submittedName>
</protein>
<comment type="caution">
    <text evidence="9">The sequence shown here is derived from an EMBL/GenBank/DDBJ whole genome shotgun (WGS) entry which is preliminary data.</text>
</comment>
<accession>A0ABU6SCW9</accession>
<dbReference type="PANTHER" id="PTHR11804">
    <property type="entry name" value="PROTEASE M3 THIMET OLIGOPEPTIDASE-RELATED"/>
    <property type="match status" value="1"/>
</dbReference>
<name>A0ABU6SCW9_9FABA</name>
<gene>
    <name evidence="9" type="primary">OCT1_3</name>
    <name evidence="9" type="ORF">PIB30_032212</name>
</gene>
<evidence type="ECO:0000256" key="2">
    <source>
        <dbReference type="ARBA" id="ARBA00022670"/>
    </source>
</evidence>
<evidence type="ECO:0000313" key="10">
    <source>
        <dbReference type="Proteomes" id="UP001341840"/>
    </source>
</evidence>
<dbReference type="EMBL" id="JASCZI010060556">
    <property type="protein sequence ID" value="MED6133863.1"/>
    <property type="molecule type" value="Genomic_DNA"/>
</dbReference>
<evidence type="ECO:0000256" key="5">
    <source>
        <dbReference type="ARBA" id="ARBA00022833"/>
    </source>
</evidence>
<dbReference type="InterPro" id="IPR001567">
    <property type="entry name" value="Pept_M3A_M3B_dom"/>
</dbReference>
<dbReference type="InterPro" id="IPR024077">
    <property type="entry name" value="Neurolysin/TOP_dom2"/>
</dbReference>
<comment type="cofactor">
    <cofactor evidence="7">
        <name>Zn(2+)</name>
        <dbReference type="ChEBI" id="CHEBI:29105"/>
    </cofactor>
    <text evidence="7">Binds 1 zinc ion.</text>
</comment>
<keyword evidence="2 7" id="KW-0645">Protease</keyword>
<keyword evidence="6 7" id="KW-0482">Metalloprotease</keyword>
<evidence type="ECO:0000256" key="1">
    <source>
        <dbReference type="ARBA" id="ARBA00006040"/>
    </source>
</evidence>
<keyword evidence="3 7" id="KW-0479">Metal-binding</keyword>
<evidence type="ECO:0000313" key="9">
    <source>
        <dbReference type="EMBL" id="MED6133863.1"/>
    </source>
</evidence>
<evidence type="ECO:0000259" key="8">
    <source>
        <dbReference type="Pfam" id="PF01432"/>
    </source>
</evidence>
<evidence type="ECO:0000256" key="3">
    <source>
        <dbReference type="ARBA" id="ARBA00022723"/>
    </source>
</evidence>
<keyword evidence="5 7" id="KW-0862">Zinc</keyword>
<comment type="similarity">
    <text evidence="1 7">Belongs to the peptidase M3 family.</text>
</comment>
<dbReference type="PANTHER" id="PTHR11804:SF79">
    <property type="entry name" value="MITOCHONDRIAL INTERMEDIATE PEPTIDASE"/>
    <property type="match status" value="1"/>
</dbReference>
<keyword evidence="10" id="KW-1185">Reference proteome</keyword>